<reference evidence="1 2" key="1">
    <citation type="journal article" date="2015" name="Proc. Natl. Acad. Sci. U.S.A.">
        <title>The resurrection genome of Boea hygrometrica: A blueprint for survival of dehydration.</title>
        <authorList>
            <person name="Xiao L."/>
            <person name="Yang G."/>
            <person name="Zhang L."/>
            <person name="Yang X."/>
            <person name="Zhao S."/>
            <person name="Ji Z."/>
            <person name="Zhou Q."/>
            <person name="Hu M."/>
            <person name="Wang Y."/>
            <person name="Chen M."/>
            <person name="Xu Y."/>
            <person name="Jin H."/>
            <person name="Xiao X."/>
            <person name="Hu G."/>
            <person name="Bao F."/>
            <person name="Hu Y."/>
            <person name="Wan P."/>
            <person name="Li L."/>
            <person name="Deng X."/>
            <person name="Kuang T."/>
            <person name="Xiang C."/>
            <person name="Zhu J.K."/>
            <person name="Oliver M.J."/>
            <person name="He Y."/>
        </authorList>
    </citation>
    <scope>NUCLEOTIDE SEQUENCE [LARGE SCALE GENOMIC DNA]</scope>
    <source>
        <strain evidence="2">cv. XS01</strain>
    </source>
</reference>
<accession>A0A2Z7A2K6</accession>
<protein>
    <submittedName>
        <fullName evidence="1">Uncharacterized protein</fullName>
    </submittedName>
</protein>
<sequence>MRKIPDLSPVLFCAAADPIFGPTRTLFSANSTYISLEYLTQHASLRSPCDALFSFRCLIQYSTPSDQLTHQGLKPRLLHWTGSCYNSINSQTQHNTMLLCQLAPDLVQLPTTQQPYKPNSTNYTSSALRDVPETPATLNNNENTMLETVF</sequence>
<evidence type="ECO:0000313" key="1">
    <source>
        <dbReference type="EMBL" id="KZV15764.1"/>
    </source>
</evidence>
<organism evidence="1 2">
    <name type="scientific">Dorcoceras hygrometricum</name>
    <dbReference type="NCBI Taxonomy" id="472368"/>
    <lineage>
        <taxon>Eukaryota</taxon>
        <taxon>Viridiplantae</taxon>
        <taxon>Streptophyta</taxon>
        <taxon>Embryophyta</taxon>
        <taxon>Tracheophyta</taxon>
        <taxon>Spermatophyta</taxon>
        <taxon>Magnoliopsida</taxon>
        <taxon>eudicotyledons</taxon>
        <taxon>Gunneridae</taxon>
        <taxon>Pentapetalae</taxon>
        <taxon>asterids</taxon>
        <taxon>lamiids</taxon>
        <taxon>Lamiales</taxon>
        <taxon>Gesneriaceae</taxon>
        <taxon>Didymocarpoideae</taxon>
        <taxon>Trichosporeae</taxon>
        <taxon>Loxocarpinae</taxon>
        <taxon>Dorcoceras</taxon>
    </lineage>
</organism>
<proteinExistence type="predicted"/>
<name>A0A2Z7A2K6_9LAMI</name>
<dbReference type="Proteomes" id="UP000250235">
    <property type="component" value="Unassembled WGS sequence"/>
</dbReference>
<dbReference type="EMBL" id="KV019625">
    <property type="protein sequence ID" value="KZV15764.1"/>
    <property type="molecule type" value="Genomic_DNA"/>
</dbReference>
<gene>
    <name evidence="1" type="ORF">F511_32245</name>
</gene>
<dbReference type="AlphaFoldDB" id="A0A2Z7A2K6"/>
<keyword evidence="2" id="KW-1185">Reference proteome</keyword>
<evidence type="ECO:0000313" key="2">
    <source>
        <dbReference type="Proteomes" id="UP000250235"/>
    </source>
</evidence>